<dbReference type="RefSeq" id="WP_205493997.1">
    <property type="nucleotide sequence ID" value="NZ_JAFHAP010000007.1"/>
</dbReference>
<organism evidence="1 2">
    <name type="scientific">Polycladomyces zharkentensis</name>
    <dbReference type="NCBI Taxonomy" id="2807616"/>
    <lineage>
        <taxon>Bacteria</taxon>
        <taxon>Bacillati</taxon>
        <taxon>Bacillota</taxon>
        <taxon>Bacilli</taxon>
        <taxon>Bacillales</taxon>
        <taxon>Thermoactinomycetaceae</taxon>
        <taxon>Polycladomyces</taxon>
    </lineage>
</organism>
<accession>A0ABS2WI46</accession>
<sequence>MLNPNYRQYQFNLPSSDLIDFVENLAKALGLPYDFDDLHSRWFKRDQNHVYIVRDKKKDPNTFILVEFNEEWEFDDLVVRFRDENTEIVENIIRKLWKDGDISWYTGREEPRFHNVINEPENDWVPSTAKKYGLDIEPLSS</sequence>
<dbReference type="EMBL" id="JAFHAP010000007">
    <property type="protein sequence ID" value="MBN2909196.1"/>
    <property type="molecule type" value="Genomic_DNA"/>
</dbReference>
<reference evidence="1" key="1">
    <citation type="journal article" date="2024" name="Int. J. Syst. Evol. Microbiol.">
        <title>Polycladomyces zharkentensis sp. nov., a novel thermophilic cellulose- and starch-degrading member of the Bacillota from a geothermal aquifer in Kazakhstan.</title>
        <authorList>
            <person name="Mashzhan A."/>
            <person name="Kistaubayeva A."/>
            <person name="Javier-Lopez R."/>
            <person name="Bissenova U."/>
            <person name="Bissenbay A."/>
            <person name="Birkeland N.K."/>
        </authorList>
    </citation>
    <scope>NUCLEOTIDE SEQUENCE</scope>
    <source>
        <strain evidence="1">ZKZ2T</strain>
    </source>
</reference>
<keyword evidence="2" id="KW-1185">Reference proteome</keyword>
<name>A0ABS2WI46_9BACL</name>
<evidence type="ECO:0000313" key="1">
    <source>
        <dbReference type="EMBL" id="MBN2909196.1"/>
    </source>
</evidence>
<comment type="caution">
    <text evidence="1">The sequence shown here is derived from an EMBL/GenBank/DDBJ whole genome shotgun (WGS) entry which is preliminary data.</text>
</comment>
<gene>
    <name evidence="1" type="ORF">JQC72_06625</name>
</gene>
<evidence type="ECO:0000313" key="2">
    <source>
        <dbReference type="Proteomes" id="UP001177120"/>
    </source>
</evidence>
<protein>
    <submittedName>
        <fullName evidence="1">Uncharacterized protein</fullName>
    </submittedName>
</protein>
<proteinExistence type="predicted"/>
<dbReference type="Proteomes" id="UP001177120">
    <property type="component" value="Unassembled WGS sequence"/>
</dbReference>